<dbReference type="InterPro" id="IPR055506">
    <property type="entry name" value="DUF7078"/>
</dbReference>
<feature type="domain" description="TRAPPC10/Trs130 C-terminal" evidence="4">
    <location>
        <begin position="1082"/>
        <end position="1236"/>
    </location>
</feature>
<dbReference type="EMBL" id="JAHMUF010000010">
    <property type="protein sequence ID" value="KAG7193830.1"/>
    <property type="molecule type" value="Genomic_DNA"/>
</dbReference>
<evidence type="ECO:0000259" key="8">
    <source>
        <dbReference type="Pfam" id="PF23285"/>
    </source>
</evidence>
<gene>
    <name evidence="10" type="ORF">KQ657_000526</name>
</gene>
<keyword evidence="3" id="KW-0333">Golgi apparatus</keyword>
<feature type="domain" description="Trs130 NTS" evidence="9">
    <location>
        <begin position="414"/>
        <end position="585"/>
    </location>
</feature>
<keyword evidence="11" id="KW-1185">Reference proteome</keyword>
<organism evidence="10 11">
    <name type="scientific">Scheffersomyces spartinae</name>
    <dbReference type="NCBI Taxonomy" id="45513"/>
    <lineage>
        <taxon>Eukaryota</taxon>
        <taxon>Fungi</taxon>
        <taxon>Dikarya</taxon>
        <taxon>Ascomycota</taxon>
        <taxon>Saccharomycotina</taxon>
        <taxon>Pichiomycetes</taxon>
        <taxon>Debaryomycetaceae</taxon>
        <taxon>Scheffersomyces</taxon>
    </lineage>
</organism>
<evidence type="ECO:0000259" key="6">
    <source>
        <dbReference type="Pfam" id="PF23273"/>
    </source>
</evidence>
<dbReference type="Proteomes" id="UP000790833">
    <property type="component" value="Unassembled WGS sequence"/>
</dbReference>
<evidence type="ECO:0000259" key="5">
    <source>
        <dbReference type="Pfam" id="PF23036"/>
    </source>
</evidence>
<dbReference type="InterPro" id="IPR056916">
    <property type="entry name" value="NTS_TR130"/>
</dbReference>
<dbReference type="GO" id="GO:0005829">
    <property type="term" value="C:cytosol"/>
    <property type="evidence" value="ECO:0007669"/>
    <property type="project" value="GOC"/>
</dbReference>
<dbReference type="AlphaFoldDB" id="A0A9P8AIK5"/>
<dbReference type="Pfam" id="PF23285">
    <property type="entry name" value="DUF7078"/>
    <property type="match status" value="1"/>
</dbReference>
<sequence length="1246" mass="143380">MDLNDLNFRNPINIGYYDPFNVLPIIREDIESKWPITNLHWKYYTAKSVKSIPLLPVTFVEEIPRPSLELCLISDDRYIRMMFVKYDNVESYRSQVRPLIREWLRSLVSKSNVEWLIVLVIPTTSKYKQSTLMKTSMYDKLRNDFGVEGKELIKLNMENIRYDLNVNRCFRVNEQYESDAEKIEIFSEFTRVFKEALIRTFNNKQTYFQSQLETIANRNPSNFESFLIKINYAKFMSDIRLLKEAEELYANLTVVLPEVCVEHSNLFDMSFDYPQDINNFRLEYAFNTASVFQKINSYNPNTLGKLSLGDLRCLLFINQSAVLQSLANLANTISISALYISNLYRNLLQFIDGFMKIVQLVPKGKLLDHYQFLFAVIECYLKLPISQKVIEVSNANNINNDDNISNGGEAYQLNEIYELKGELKLIQRSILNDLGYLFSYQRTDDIMDTIDFKSDESSSKYNPKDLIFEKLVLFMKDNDTFFDAYEQLTESAIQDFLIAGRNKTIDVLSIDLVIIHYKRGNYRLALDVLQDSYGFFIEHRWKFMGGMLLEIYIDCKEKLGDSTVTELITPNMKLLSLLSDSDSEISQRNINCFRITKSSNQVKQILEGIIMKSKGLSVTETYPLNWIFSFDIKPFIHPDFSTTLDKYYLDVDIKNSLGIDVEIQMVSIVLRSMDNDTSIELSSGPVIISAMGSSIRVFTNEFKLATFVVETIGLSLTDNIKFFETISGHTSGNDKVNATVVRFSKSIVSDDYHDSIIHQELRGSKKDLRILFYQCLNKFWCEFSNPSQVLLGSSELILTLHNQHNVMKDVTLKLQELTAGLNLNQNSLDSIKSELLPGESYDIIIPYSFFSDSKLISIGCEIDYKVGDVTYKHIMRQEIDTTLTVSVSVQDIFKPNCLFLNFQISTANSKFPVNLKSCEAHCNNDNYTIQKPKVKPNNVITFGEQPVSVFYRILLNENYQIQLDDKIDLCVVYTNLRDECIEIVQKLMRELLNEAGLINYWFVFVEIVSKQFRFDLNHYAINKKLKVLNALEVGMLLERIIKRSIEKEQDRKKTLQIMKSMLTERDCKQLEVQFALQSLTIPVSIPTLKYLHQAKFEFTRAPSYLVGEPIKMKLEVKSLLKWSAELDQDDHGDLSILAESSPGKDKSNGSIKSKVEPFEFTLSIPNDSNWLVSGFRKKTFLSTTSNSVEIILIPLTVGKLHLPRVLIKLSDNSNDNGVASTMEVEVANGAETLLVLSEQEVISFAF</sequence>
<dbReference type="GO" id="GO:1990071">
    <property type="term" value="C:TRAPPII protein complex"/>
    <property type="evidence" value="ECO:0007669"/>
    <property type="project" value="InterPro"/>
</dbReference>
<dbReference type="RefSeq" id="XP_043049378.1">
    <property type="nucleotide sequence ID" value="XM_043191366.1"/>
</dbReference>
<dbReference type="InterPro" id="IPR055505">
    <property type="entry name" value="DUF7077"/>
</dbReference>
<dbReference type="InterPro" id="IPR055504">
    <property type="entry name" value="DUF7076"/>
</dbReference>
<evidence type="ECO:0000259" key="9">
    <source>
        <dbReference type="Pfam" id="PF24967"/>
    </source>
</evidence>
<reference evidence="10" key="1">
    <citation type="submission" date="2021-03" db="EMBL/GenBank/DDBJ databases">
        <authorList>
            <person name="Palmer J.M."/>
        </authorList>
    </citation>
    <scope>NUCLEOTIDE SEQUENCE</scope>
    <source>
        <strain evidence="10">ARV_011</strain>
    </source>
</reference>
<dbReference type="Pfam" id="PF12584">
    <property type="entry name" value="TRAPPC10"/>
    <property type="match status" value="1"/>
</dbReference>
<dbReference type="Pfam" id="PF24967">
    <property type="entry name" value="NTS_TR130"/>
    <property type="match status" value="1"/>
</dbReference>
<comment type="subcellular location">
    <subcellularLocation>
        <location evidence="1">Golgi apparatus</location>
    </subcellularLocation>
</comment>
<protein>
    <submittedName>
        <fullName evidence="10">Uncharacterized protein</fullName>
    </submittedName>
</protein>
<evidence type="ECO:0000313" key="11">
    <source>
        <dbReference type="Proteomes" id="UP000790833"/>
    </source>
</evidence>
<dbReference type="GeneID" id="66113900"/>
<feature type="domain" description="DUF7077" evidence="7">
    <location>
        <begin position="777"/>
        <end position="880"/>
    </location>
</feature>
<dbReference type="PANTHER" id="PTHR13251:SF3">
    <property type="entry name" value="TRAFFICKING PROTEIN PARTICLE COMPLEX SUBUNIT 10"/>
    <property type="match status" value="1"/>
</dbReference>
<dbReference type="Pfam" id="PF23036">
    <property type="entry name" value="TRAPPC10_1st"/>
    <property type="match status" value="1"/>
</dbReference>
<dbReference type="GO" id="GO:0034498">
    <property type="term" value="P:early endosome to Golgi transport"/>
    <property type="evidence" value="ECO:0007669"/>
    <property type="project" value="TreeGrafter"/>
</dbReference>
<dbReference type="InterPro" id="IPR022233">
    <property type="entry name" value="TRAPPC10/Trs130_C"/>
</dbReference>
<evidence type="ECO:0000259" key="4">
    <source>
        <dbReference type="Pfam" id="PF12584"/>
    </source>
</evidence>
<evidence type="ECO:0000256" key="3">
    <source>
        <dbReference type="ARBA" id="ARBA00023034"/>
    </source>
</evidence>
<evidence type="ECO:0000256" key="2">
    <source>
        <dbReference type="ARBA" id="ARBA00022448"/>
    </source>
</evidence>
<dbReference type="GO" id="GO:0006891">
    <property type="term" value="P:intra-Golgi vesicle-mediated transport"/>
    <property type="evidence" value="ECO:0007669"/>
    <property type="project" value="TreeGrafter"/>
</dbReference>
<keyword evidence="2" id="KW-0813">Transport</keyword>
<proteinExistence type="predicted"/>
<feature type="domain" description="DUF7078" evidence="8">
    <location>
        <begin position="978"/>
        <end position="1064"/>
    </location>
</feature>
<dbReference type="InterPro" id="IPR056913">
    <property type="entry name" value="TRAPPC10/Trs130_N"/>
</dbReference>
<feature type="domain" description="DUF7076" evidence="6">
    <location>
        <begin position="611"/>
        <end position="726"/>
    </location>
</feature>
<dbReference type="Pfam" id="PF23273">
    <property type="entry name" value="DUF7076"/>
    <property type="match status" value="1"/>
</dbReference>
<dbReference type="InterPro" id="IPR045126">
    <property type="entry name" value="TRAPPC10/Trs130"/>
</dbReference>
<evidence type="ECO:0000313" key="10">
    <source>
        <dbReference type="EMBL" id="KAG7193830.1"/>
    </source>
</evidence>
<name>A0A9P8AIK5_9ASCO</name>
<dbReference type="OrthoDB" id="10256906at2759"/>
<dbReference type="Pfam" id="PF23274">
    <property type="entry name" value="DUF7077"/>
    <property type="match status" value="1"/>
</dbReference>
<evidence type="ECO:0000256" key="1">
    <source>
        <dbReference type="ARBA" id="ARBA00004555"/>
    </source>
</evidence>
<dbReference type="PANTHER" id="PTHR13251">
    <property type="entry name" value="EPILEPSY HOLOPROSENCEPHALY CANDIDATE 1/TMEM1"/>
    <property type="match status" value="1"/>
</dbReference>
<evidence type="ECO:0000259" key="7">
    <source>
        <dbReference type="Pfam" id="PF23274"/>
    </source>
</evidence>
<accession>A0A9P8AIK5</accession>
<comment type="caution">
    <text evidence="10">The sequence shown here is derived from an EMBL/GenBank/DDBJ whole genome shotgun (WGS) entry which is preliminary data.</text>
</comment>
<feature type="domain" description="TRAPPC10/Trs130 N-terminal" evidence="5">
    <location>
        <begin position="12"/>
        <end position="329"/>
    </location>
</feature>